<dbReference type="Pfam" id="PF13391">
    <property type="entry name" value="HNH_2"/>
    <property type="match status" value="1"/>
</dbReference>
<protein>
    <submittedName>
        <fullName evidence="2">HNH endonuclease</fullName>
    </submittedName>
</protein>
<keyword evidence="3" id="KW-1185">Reference proteome</keyword>
<sequence length="301" mass="34343">MAFLDELAAREAAMRWLDERTQLGTQPVKQPDVSSFPFQGERVSLLLRQQGICKPRQLEAALSIRTTWTPPGGKPPYEDAEGPDGLVRYAYRGNDPEFFENRALRLAYQHQLPVIWFVAIEPSVYLARYPVYVVADEPDQLRVALAISEDQRFLGVPRADEVDRRRTVQRLTNLRLHQPVFRAQVLGAYERSCAMCRLKHVELLDAAHIIPDSKERGTPVVPNGLSLCSIHHRAFDANVLGLRPDFKIAVRRDILDEIDGPMLKHGLQAMEGVPLTLPRRQAQHPDRQRVEERYEEFRAAG</sequence>
<proteinExistence type="predicted"/>
<feature type="domain" description="HNH nuclease" evidence="1">
    <location>
        <begin position="193"/>
        <end position="241"/>
    </location>
</feature>
<dbReference type="Proteomes" id="UP001199469">
    <property type="component" value="Unassembled WGS sequence"/>
</dbReference>
<evidence type="ECO:0000259" key="1">
    <source>
        <dbReference type="Pfam" id="PF13391"/>
    </source>
</evidence>
<keyword evidence="2" id="KW-0378">Hydrolase</keyword>
<name>A0ABS8PHY6_9PSEU</name>
<gene>
    <name evidence="2" type="ORF">LQ327_31460</name>
</gene>
<keyword evidence="2" id="KW-0540">Nuclease</keyword>
<dbReference type="InterPro" id="IPR003615">
    <property type="entry name" value="HNH_nuc"/>
</dbReference>
<dbReference type="EMBL" id="JAJNDB010000010">
    <property type="protein sequence ID" value="MCD2197897.1"/>
    <property type="molecule type" value="Genomic_DNA"/>
</dbReference>
<dbReference type="RefSeq" id="WP_230740329.1">
    <property type="nucleotide sequence ID" value="NZ_JAJNDB010000010.1"/>
</dbReference>
<dbReference type="GO" id="GO:0004519">
    <property type="term" value="F:endonuclease activity"/>
    <property type="evidence" value="ECO:0007669"/>
    <property type="project" value="UniProtKB-KW"/>
</dbReference>
<comment type="caution">
    <text evidence="2">The sequence shown here is derived from an EMBL/GenBank/DDBJ whole genome shotgun (WGS) entry which is preliminary data.</text>
</comment>
<keyword evidence="2" id="KW-0255">Endonuclease</keyword>
<evidence type="ECO:0000313" key="3">
    <source>
        <dbReference type="Proteomes" id="UP001199469"/>
    </source>
</evidence>
<accession>A0ABS8PHY6</accession>
<reference evidence="2 3" key="1">
    <citation type="submission" date="2021-11" db="EMBL/GenBank/DDBJ databases">
        <title>Draft genome sequence of Actinomycetospora sp. SF1 isolated from the rhizosphere soil.</title>
        <authorList>
            <person name="Duangmal K."/>
            <person name="Chantavorakit T."/>
        </authorList>
    </citation>
    <scope>NUCLEOTIDE SEQUENCE [LARGE SCALE GENOMIC DNA]</scope>
    <source>
        <strain evidence="2 3">TBRC 5722</strain>
    </source>
</reference>
<organism evidence="2 3">
    <name type="scientific">Actinomycetospora endophytica</name>
    <dbReference type="NCBI Taxonomy" id="2291215"/>
    <lineage>
        <taxon>Bacteria</taxon>
        <taxon>Bacillati</taxon>
        <taxon>Actinomycetota</taxon>
        <taxon>Actinomycetes</taxon>
        <taxon>Pseudonocardiales</taxon>
        <taxon>Pseudonocardiaceae</taxon>
        <taxon>Actinomycetospora</taxon>
    </lineage>
</organism>
<evidence type="ECO:0000313" key="2">
    <source>
        <dbReference type="EMBL" id="MCD2197897.1"/>
    </source>
</evidence>